<dbReference type="EMBL" id="JADGIZ020000022">
    <property type="protein sequence ID" value="KAL2915634.1"/>
    <property type="molecule type" value="Genomic_DNA"/>
</dbReference>
<evidence type="ECO:0000256" key="6">
    <source>
        <dbReference type="RuleBase" id="RU363137"/>
    </source>
</evidence>
<comment type="caution">
    <text evidence="9">The sequence shown here is derived from an EMBL/GenBank/DDBJ whole genome shotgun (WGS) entry which is preliminary data.</text>
</comment>
<keyword evidence="10" id="KW-1185">Reference proteome</keyword>
<feature type="coiled-coil region" evidence="7">
    <location>
        <begin position="106"/>
        <end position="144"/>
    </location>
</feature>
<keyword evidence="5 6" id="KW-0968">Cytoplasmic vesicle</keyword>
<keyword evidence="7" id="KW-0175">Coiled coil</keyword>
<evidence type="ECO:0000313" key="10">
    <source>
        <dbReference type="Proteomes" id="UP001527925"/>
    </source>
</evidence>
<keyword evidence="3 6" id="KW-0472">Membrane</keyword>
<feature type="region of interest" description="Disordered" evidence="8">
    <location>
        <begin position="166"/>
        <end position="219"/>
    </location>
</feature>
<gene>
    <name evidence="9" type="primary">clc1</name>
    <name evidence="9" type="ORF">HK105_204819</name>
</gene>
<accession>A0ABR4N835</accession>
<evidence type="ECO:0000256" key="8">
    <source>
        <dbReference type="SAM" id="MobiDB-lite"/>
    </source>
</evidence>
<name>A0ABR4N835_9FUNG</name>
<reference evidence="9 10" key="1">
    <citation type="submission" date="2023-09" db="EMBL/GenBank/DDBJ databases">
        <title>Pangenome analysis of Batrachochytrium dendrobatidis and related Chytrids.</title>
        <authorList>
            <person name="Yacoub M.N."/>
            <person name="Stajich J.E."/>
            <person name="James T.Y."/>
        </authorList>
    </citation>
    <scope>NUCLEOTIDE SEQUENCE [LARGE SCALE GENOMIC DNA]</scope>
    <source>
        <strain evidence="9 10">JEL0888</strain>
    </source>
</reference>
<feature type="region of interest" description="Disordered" evidence="8">
    <location>
        <begin position="26"/>
        <end position="76"/>
    </location>
</feature>
<comment type="function">
    <text evidence="6">Clathrin is the major protein of the polyhedral coat of coated pits and vesicles.</text>
</comment>
<keyword evidence="4 6" id="KW-0168">Coated pit</keyword>
<proteinExistence type="inferred from homology"/>
<sequence length="219" mass="24106">MDSFFVDDSDPTADFLAREQAALGADGPLFGNPITSAAAAPGPAADPRPHRPRGRRQVSSCQSGGSVFAQPDPAASVFVPEIDPEPIREWRERFNATVADRDARSRDKHEQILAQAKESLERFYAEYSEKKAKSISRNKELEKTLIAARDDSTSGTIWERVVKQIETTQAAKDKKDDKKDKKNKGPADASAQKPKGRDTARFKQLLLSLRSDKNAPTVA</sequence>
<evidence type="ECO:0000256" key="7">
    <source>
        <dbReference type="SAM" id="Coils"/>
    </source>
</evidence>
<evidence type="ECO:0000313" key="9">
    <source>
        <dbReference type="EMBL" id="KAL2915634.1"/>
    </source>
</evidence>
<dbReference type="PANTHER" id="PTHR10639">
    <property type="entry name" value="CLATHRIN LIGHT CHAIN"/>
    <property type="match status" value="1"/>
</dbReference>
<evidence type="ECO:0000256" key="1">
    <source>
        <dbReference type="ARBA" id="ARBA00004180"/>
    </source>
</evidence>
<evidence type="ECO:0000256" key="4">
    <source>
        <dbReference type="ARBA" id="ARBA00023176"/>
    </source>
</evidence>
<evidence type="ECO:0000256" key="3">
    <source>
        <dbReference type="ARBA" id="ARBA00023136"/>
    </source>
</evidence>
<organism evidence="9 10">
    <name type="scientific">Polyrhizophydium stewartii</name>
    <dbReference type="NCBI Taxonomy" id="2732419"/>
    <lineage>
        <taxon>Eukaryota</taxon>
        <taxon>Fungi</taxon>
        <taxon>Fungi incertae sedis</taxon>
        <taxon>Chytridiomycota</taxon>
        <taxon>Chytridiomycota incertae sedis</taxon>
        <taxon>Chytridiomycetes</taxon>
        <taxon>Rhizophydiales</taxon>
        <taxon>Rhizophydiales incertae sedis</taxon>
        <taxon>Polyrhizophydium</taxon>
    </lineage>
</organism>
<dbReference type="Proteomes" id="UP001527925">
    <property type="component" value="Unassembled WGS sequence"/>
</dbReference>
<protein>
    <recommendedName>
        <fullName evidence="6">Clathrin light chain</fullName>
    </recommendedName>
</protein>
<dbReference type="InterPro" id="IPR000996">
    <property type="entry name" value="Clathrin_L-chain"/>
</dbReference>
<dbReference type="PANTHER" id="PTHR10639:SF7">
    <property type="entry name" value="CLATHRIN LIGHT CHAIN"/>
    <property type="match status" value="1"/>
</dbReference>
<comment type="subcellular location">
    <subcellularLocation>
        <location evidence="1 6">Cytoplasmic vesicle membrane</location>
        <topology evidence="1 6">Peripheral membrane protein</topology>
        <orientation evidence="1 6">Cytoplasmic side</orientation>
    </subcellularLocation>
    <subcellularLocation>
        <location evidence="6">Membrane</location>
        <location evidence="6">Coated pit</location>
        <topology evidence="6">Peripheral membrane protein</topology>
        <orientation evidence="6">Cytoplasmic side</orientation>
    </subcellularLocation>
    <text evidence="6">Cytoplasmic face of coated pits and vesicles.</text>
</comment>
<dbReference type="Pfam" id="PF01086">
    <property type="entry name" value="Clathrin_lg_ch"/>
    <property type="match status" value="1"/>
</dbReference>
<evidence type="ECO:0000256" key="5">
    <source>
        <dbReference type="ARBA" id="ARBA00023329"/>
    </source>
</evidence>
<comment type="similarity">
    <text evidence="2 6">Belongs to the clathrin light chain family.</text>
</comment>
<feature type="compositionally biased region" description="Basic and acidic residues" evidence="8">
    <location>
        <begin position="171"/>
        <end position="185"/>
    </location>
</feature>
<evidence type="ECO:0000256" key="2">
    <source>
        <dbReference type="ARBA" id="ARBA00005263"/>
    </source>
</evidence>